<proteinExistence type="predicted"/>
<accession>U5NFE2</accession>
<sequence>MLNTFSEGEKLLEKDFKVSNYLYKLADWENFGGKEMSESENGGLKNKVFDTWNIIEWNRKLKKEGVRSEIGRLALFFSICERAKVKVISEGDKRAYYGGKNKEWGWSNAQNEISTGSHRIFNGDFIKPTSEISLSEIDYFKKRCIASDDIHDDIILSKNQWMKQKLNTLKGEKGTLMGVVLTNNNGEQIKFGEKVLDKKDHIVMLEELLYEKDKVQHDTRKIRIIEIKKGSNIFYIDEWFEELNEKDLNIFKEKIERNGKCEIDSFEDGNDNRKKCNGVYTRNMIETEGDFPISKQDKVKTEVYKGNGFFEGGWGEEIASYGNNLDEKWEWFSLELQRKYLKWRREISVVWDGKTFKWRSF</sequence>
<protein>
    <submittedName>
        <fullName evidence="1">Uncharacterized protein</fullName>
    </submittedName>
</protein>
<dbReference type="AlphaFoldDB" id="U5NFE2"/>
<name>U5NFE2_9MOLU</name>
<evidence type="ECO:0000313" key="1">
    <source>
        <dbReference type="EMBL" id="AGX88938.1"/>
    </source>
</evidence>
<dbReference type="RefSeq" id="WP_022769181.1">
    <property type="nucleotide sequence ID" value="NC_022575.1"/>
</dbReference>
<dbReference type="KEGG" id="mpv:PRV_00865"/>
<reference evidence="1 2" key="1">
    <citation type="journal article" date="2013" name="Genome Announc.">
        <title>Genome Sequence of Mycoplasma parvum (Formerly Eperythrozoon parvum), a Diminutive Hemoplasma of the Pig.</title>
        <authorList>
            <person name="do Nascimento N.C."/>
            <person name="Dos Santos A.P."/>
            <person name="Chu Y."/>
            <person name="Guimaraes A.M."/>
            <person name="Pagliaro A."/>
            <person name="Messick J.B."/>
        </authorList>
    </citation>
    <scope>NUCLEOTIDE SEQUENCE [LARGE SCALE GENOMIC DNA]</scope>
    <source>
        <strain evidence="1 2">Indiana</strain>
    </source>
</reference>
<gene>
    <name evidence="1" type="ORF">PRV_00865</name>
</gene>
<organism evidence="1 2">
    <name type="scientific">Mycoplasma parvum str. Indiana</name>
    <dbReference type="NCBI Taxonomy" id="1403316"/>
    <lineage>
        <taxon>Bacteria</taxon>
        <taxon>Bacillati</taxon>
        <taxon>Mycoplasmatota</taxon>
        <taxon>Mollicutes</taxon>
        <taxon>Mycoplasmataceae</taxon>
        <taxon>Mycoplasma</taxon>
    </lineage>
</organism>
<keyword evidence="2" id="KW-1185">Reference proteome</keyword>
<dbReference type="STRING" id="1403316.PRV_00865"/>
<dbReference type="OrthoDB" id="9804933at2"/>
<dbReference type="Proteomes" id="UP000017119">
    <property type="component" value="Chromosome"/>
</dbReference>
<dbReference type="PATRIC" id="fig|1403316.3.peg.149"/>
<dbReference type="HOGENOM" id="CLU_798811_0_0_14"/>
<evidence type="ECO:0000313" key="2">
    <source>
        <dbReference type="Proteomes" id="UP000017119"/>
    </source>
</evidence>
<dbReference type="EMBL" id="CP006771">
    <property type="protein sequence ID" value="AGX88938.1"/>
    <property type="molecule type" value="Genomic_DNA"/>
</dbReference>